<dbReference type="EMBL" id="KV425886">
    <property type="protein sequence ID" value="KZW02777.1"/>
    <property type="molecule type" value="Genomic_DNA"/>
</dbReference>
<gene>
    <name evidence="3" type="ORF">EXIGLDRAFT_759492</name>
</gene>
<dbReference type="SUPFAM" id="SSF49562">
    <property type="entry name" value="C2 domain (Calcium/lipid-binding domain, CaLB)"/>
    <property type="match status" value="1"/>
</dbReference>
<comment type="similarity">
    <text evidence="1">Belongs to the PI3/PI4-kinase family.</text>
</comment>
<feature type="domain" description="C2 PI3K-type" evidence="2">
    <location>
        <begin position="31"/>
        <end position="89"/>
    </location>
</feature>
<evidence type="ECO:0000313" key="4">
    <source>
        <dbReference type="Proteomes" id="UP000077266"/>
    </source>
</evidence>
<dbReference type="STRING" id="1314781.A0A165PWZ2"/>
<accession>A0A165PWZ2</accession>
<reference evidence="3 4" key="1">
    <citation type="journal article" date="2016" name="Mol. Biol. Evol.">
        <title>Comparative Genomics of Early-Diverging Mushroom-Forming Fungi Provides Insights into the Origins of Lignocellulose Decay Capabilities.</title>
        <authorList>
            <person name="Nagy L.G."/>
            <person name="Riley R."/>
            <person name="Tritt A."/>
            <person name="Adam C."/>
            <person name="Daum C."/>
            <person name="Floudas D."/>
            <person name="Sun H."/>
            <person name="Yadav J.S."/>
            <person name="Pangilinan J."/>
            <person name="Larsson K.H."/>
            <person name="Matsuura K."/>
            <person name="Barry K."/>
            <person name="Labutti K."/>
            <person name="Kuo R."/>
            <person name="Ohm R.A."/>
            <person name="Bhattacharya S.S."/>
            <person name="Shirouzu T."/>
            <person name="Yoshinaga Y."/>
            <person name="Martin F.M."/>
            <person name="Grigoriev I.V."/>
            <person name="Hibbett D.S."/>
        </authorList>
    </citation>
    <scope>NUCLEOTIDE SEQUENCE [LARGE SCALE GENOMIC DNA]</scope>
    <source>
        <strain evidence="3 4">HHB12029</strain>
    </source>
</reference>
<proteinExistence type="inferred from homology"/>
<keyword evidence="4" id="KW-1185">Reference proteome</keyword>
<dbReference type="PROSITE" id="PS51547">
    <property type="entry name" value="C2_PI3K"/>
    <property type="match status" value="1"/>
</dbReference>
<dbReference type="AlphaFoldDB" id="A0A165PWZ2"/>
<sequence length="89" mass="10231">MDKDNNTKDFTFAKLSDLKLPVTFRVSQMEGTRKPRSYTELLEHPELRFAGVQLPTLSDLYVTAQLVADNKPLTIPYRTAFKAFKNSYT</sequence>
<evidence type="ECO:0000259" key="2">
    <source>
        <dbReference type="PROSITE" id="PS51547"/>
    </source>
</evidence>
<protein>
    <recommendedName>
        <fullName evidence="2">C2 PI3K-type domain-containing protein</fullName>
    </recommendedName>
</protein>
<dbReference type="OrthoDB" id="67688at2759"/>
<name>A0A165PWZ2_EXIGL</name>
<evidence type="ECO:0000256" key="1">
    <source>
        <dbReference type="PROSITE-ProRule" id="PRU00880"/>
    </source>
</evidence>
<evidence type="ECO:0000313" key="3">
    <source>
        <dbReference type="EMBL" id="KZW02777.1"/>
    </source>
</evidence>
<dbReference type="InterPro" id="IPR035892">
    <property type="entry name" value="C2_domain_sf"/>
</dbReference>
<dbReference type="InterPro" id="IPR002420">
    <property type="entry name" value="PI3K-type_C2_dom"/>
</dbReference>
<organism evidence="3 4">
    <name type="scientific">Exidia glandulosa HHB12029</name>
    <dbReference type="NCBI Taxonomy" id="1314781"/>
    <lineage>
        <taxon>Eukaryota</taxon>
        <taxon>Fungi</taxon>
        <taxon>Dikarya</taxon>
        <taxon>Basidiomycota</taxon>
        <taxon>Agaricomycotina</taxon>
        <taxon>Agaricomycetes</taxon>
        <taxon>Auriculariales</taxon>
        <taxon>Exidiaceae</taxon>
        <taxon>Exidia</taxon>
    </lineage>
</organism>
<dbReference type="Proteomes" id="UP000077266">
    <property type="component" value="Unassembled WGS sequence"/>
</dbReference>
<dbReference type="InParanoid" id="A0A165PWZ2"/>